<feature type="non-terminal residue" evidence="2">
    <location>
        <position position="434"/>
    </location>
</feature>
<feature type="region of interest" description="Disordered" evidence="1">
    <location>
        <begin position="1"/>
        <end position="36"/>
    </location>
</feature>
<gene>
    <name evidence="2" type="ORF">BDK51DRAFT_27053</name>
</gene>
<dbReference type="EMBL" id="KZ997795">
    <property type="protein sequence ID" value="RKO86943.1"/>
    <property type="molecule type" value="Genomic_DNA"/>
</dbReference>
<proteinExistence type="predicted"/>
<reference evidence="3" key="1">
    <citation type="journal article" date="2018" name="Nat. Microbiol.">
        <title>Leveraging single-cell genomics to expand the fungal tree of life.</title>
        <authorList>
            <person name="Ahrendt S.R."/>
            <person name="Quandt C.A."/>
            <person name="Ciobanu D."/>
            <person name="Clum A."/>
            <person name="Salamov A."/>
            <person name="Andreopoulos B."/>
            <person name="Cheng J.F."/>
            <person name="Woyke T."/>
            <person name="Pelin A."/>
            <person name="Henrissat B."/>
            <person name="Reynolds N.K."/>
            <person name="Benny G.L."/>
            <person name="Smith M.E."/>
            <person name="James T.Y."/>
            <person name="Grigoriev I.V."/>
        </authorList>
    </citation>
    <scope>NUCLEOTIDE SEQUENCE [LARGE SCALE GENOMIC DNA]</scope>
</reference>
<keyword evidence="3" id="KW-1185">Reference proteome</keyword>
<feature type="region of interest" description="Disordered" evidence="1">
    <location>
        <begin position="161"/>
        <end position="201"/>
    </location>
</feature>
<evidence type="ECO:0000313" key="3">
    <source>
        <dbReference type="Proteomes" id="UP000269721"/>
    </source>
</evidence>
<accession>A0A4P9W6F2</accession>
<feature type="compositionally biased region" description="Low complexity" evidence="1">
    <location>
        <begin position="172"/>
        <end position="192"/>
    </location>
</feature>
<sequence>MQGMVDEDPWGLMAQTGKTRQNPTQIDHSKSTRLGGSEGSEGWFILLQIAEAARAATATVLSVSGLRLEKAESRTRADSVDNDIDNDNIRRTTSESLNIGPVFPCLGSLEAAERRPRIICKSLPTLLLPNTHFLSAKLVPMQQAAAWPSLGAWDSLQPKFSFPPPLAHPGQSRSTTPTPSHSPALTPSTHPTVAQTSAALKTRSKKISVEEPCRCSNSACGAALGVLLLHGSADSLQVPHVASVTCSSCDLSASFVGASLAAAAPSAGTRVGSPPANVGPVSRKRKTPRPAGPGPLKCSACLKMLGVGGVRLIGPALGGGGGGRGAWTEPDFESELICHPCHAAFQFCTERGVRIGGLMSSFAGMGSREMTAYGRVDCCSLTNLRPKWHTPFQSAVEEESIEQANGARKNSSNLGAKRAPSCTGEQGGSQKTSS</sequence>
<evidence type="ECO:0000313" key="2">
    <source>
        <dbReference type="EMBL" id="RKO86943.1"/>
    </source>
</evidence>
<dbReference type="AlphaFoldDB" id="A0A4P9W6F2"/>
<feature type="region of interest" description="Disordered" evidence="1">
    <location>
        <begin position="266"/>
        <end position="293"/>
    </location>
</feature>
<name>A0A4P9W6F2_9FUNG</name>
<evidence type="ECO:0000256" key="1">
    <source>
        <dbReference type="SAM" id="MobiDB-lite"/>
    </source>
</evidence>
<organism evidence="2 3">
    <name type="scientific">Blyttiomyces helicus</name>
    <dbReference type="NCBI Taxonomy" id="388810"/>
    <lineage>
        <taxon>Eukaryota</taxon>
        <taxon>Fungi</taxon>
        <taxon>Fungi incertae sedis</taxon>
        <taxon>Chytridiomycota</taxon>
        <taxon>Chytridiomycota incertae sedis</taxon>
        <taxon>Chytridiomycetes</taxon>
        <taxon>Chytridiomycetes incertae sedis</taxon>
        <taxon>Blyttiomyces</taxon>
    </lineage>
</organism>
<feature type="compositionally biased region" description="Polar residues" evidence="1">
    <location>
        <begin position="16"/>
        <end position="26"/>
    </location>
</feature>
<feature type="region of interest" description="Disordered" evidence="1">
    <location>
        <begin position="396"/>
        <end position="434"/>
    </location>
</feature>
<protein>
    <submittedName>
        <fullName evidence="2">Uncharacterized protein</fullName>
    </submittedName>
</protein>
<dbReference type="Proteomes" id="UP000269721">
    <property type="component" value="Unassembled WGS sequence"/>
</dbReference>